<dbReference type="EMBL" id="GBXM01102475">
    <property type="protein sequence ID" value="JAH06102.1"/>
    <property type="molecule type" value="Transcribed_RNA"/>
</dbReference>
<evidence type="ECO:0000313" key="1">
    <source>
        <dbReference type="EMBL" id="JAH06102.1"/>
    </source>
</evidence>
<accession>A0A0E9PP76</accession>
<organism evidence="1">
    <name type="scientific">Anguilla anguilla</name>
    <name type="common">European freshwater eel</name>
    <name type="synonym">Muraena anguilla</name>
    <dbReference type="NCBI Taxonomy" id="7936"/>
    <lineage>
        <taxon>Eukaryota</taxon>
        <taxon>Metazoa</taxon>
        <taxon>Chordata</taxon>
        <taxon>Craniata</taxon>
        <taxon>Vertebrata</taxon>
        <taxon>Euteleostomi</taxon>
        <taxon>Actinopterygii</taxon>
        <taxon>Neopterygii</taxon>
        <taxon>Teleostei</taxon>
        <taxon>Anguilliformes</taxon>
        <taxon>Anguillidae</taxon>
        <taxon>Anguilla</taxon>
    </lineage>
</organism>
<protein>
    <submittedName>
        <fullName evidence="1">Uncharacterized protein</fullName>
    </submittedName>
</protein>
<dbReference type="EMBL" id="GBXM01095693">
    <property type="protein sequence ID" value="JAH12884.1"/>
    <property type="molecule type" value="Transcribed_RNA"/>
</dbReference>
<sequence length="21" mass="2595">MVFSTFKCSDFKRLVKKQDTW</sequence>
<reference evidence="1" key="1">
    <citation type="submission" date="2014-11" db="EMBL/GenBank/DDBJ databases">
        <authorList>
            <person name="Amaro Gonzalez C."/>
        </authorList>
    </citation>
    <scope>NUCLEOTIDE SEQUENCE</scope>
</reference>
<name>A0A0E9PP76_ANGAN</name>
<reference evidence="1" key="2">
    <citation type="journal article" date="2015" name="Fish Shellfish Immunol.">
        <title>Early steps in the European eel (Anguilla anguilla)-Vibrio vulnificus interaction in the gills: Role of the RtxA13 toxin.</title>
        <authorList>
            <person name="Callol A."/>
            <person name="Pajuelo D."/>
            <person name="Ebbesson L."/>
            <person name="Teles M."/>
            <person name="MacKenzie S."/>
            <person name="Amaro C."/>
        </authorList>
    </citation>
    <scope>NUCLEOTIDE SEQUENCE</scope>
</reference>
<dbReference type="AlphaFoldDB" id="A0A0E9PP76"/>
<proteinExistence type="predicted"/>